<dbReference type="InterPro" id="IPR000477">
    <property type="entry name" value="RT_dom"/>
</dbReference>
<keyword evidence="2" id="KW-0695">RNA-directed DNA polymerase</keyword>
<comment type="caution">
    <text evidence="2">The sequence shown here is derived from an EMBL/GenBank/DDBJ whole genome shotgun (WGS) entry which is preliminary data.</text>
</comment>
<organism evidence="2 3">
    <name type="scientific">Roseburia intestinalis</name>
    <dbReference type="NCBI Taxonomy" id="166486"/>
    <lineage>
        <taxon>Bacteria</taxon>
        <taxon>Bacillati</taxon>
        <taxon>Bacillota</taxon>
        <taxon>Clostridia</taxon>
        <taxon>Lachnospirales</taxon>
        <taxon>Lachnospiraceae</taxon>
        <taxon>Roseburia</taxon>
    </lineage>
</organism>
<dbReference type="PANTHER" id="PTHR34047">
    <property type="entry name" value="NUCLEAR INTRON MATURASE 1, MITOCHONDRIAL-RELATED"/>
    <property type="match status" value="1"/>
</dbReference>
<dbReference type="InterPro" id="IPR030931">
    <property type="entry name" value="Group_II_RT_mat"/>
</dbReference>
<gene>
    <name evidence="2" type="primary">ltrA</name>
    <name evidence="2" type="ORF">DW927_16755</name>
</gene>
<dbReference type="Pfam" id="PF00078">
    <property type="entry name" value="RVT_1"/>
    <property type="match status" value="1"/>
</dbReference>
<dbReference type="InterPro" id="IPR051083">
    <property type="entry name" value="GrpII_Intron_Splice-Mob/Def"/>
</dbReference>
<accession>A0A3R6A1K8</accession>
<dbReference type="PANTHER" id="PTHR34047:SF8">
    <property type="entry name" value="PROTEIN YKFC"/>
    <property type="match status" value="1"/>
</dbReference>
<dbReference type="EC" id="2.7.7.49" evidence="2"/>
<dbReference type="CDD" id="cd01651">
    <property type="entry name" value="RT_G2_intron"/>
    <property type="match status" value="1"/>
</dbReference>
<evidence type="ECO:0000313" key="2">
    <source>
        <dbReference type="EMBL" id="RHA64769.1"/>
    </source>
</evidence>
<dbReference type="AlphaFoldDB" id="A0A3R6A1K8"/>
<dbReference type="Proteomes" id="UP000284465">
    <property type="component" value="Unassembled WGS sequence"/>
</dbReference>
<dbReference type="PROSITE" id="PS50878">
    <property type="entry name" value="RT_POL"/>
    <property type="match status" value="1"/>
</dbReference>
<dbReference type="RefSeq" id="WP_118592277.1">
    <property type="nucleotide sequence ID" value="NZ_QSFP01000027.1"/>
</dbReference>
<dbReference type="GO" id="GO:0003964">
    <property type="term" value="F:RNA-directed DNA polymerase activity"/>
    <property type="evidence" value="ECO:0007669"/>
    <property type="project" value="UniProtKB-KW"/>
</dbReference>
<reference evidence="2 3" key="1">
    <citation type="submission" date="2018-08" db="EMBL/GenBank/DDBJ databases">
        <title>A genome reference for cultivated species of the human gut microbiota.</title>
        <authorList>
            <person name="Zou Y."/>
            <person name="Xue W."/>
            <person name="Luo G."/>
        </authorList>
    </citation>
    <scope>NUCLEOTIDE SEQUENCE [LARGE SCALE GENOMIC DNA]</scope>
    <source>
        <strain evidence="2 3">AM43-11</strain>
    </source>
</reference>
<feature type="domain" description="Reverse transcriptase" evidence="1">
    <location>
        <begin position="81"/>
        <end position="334"/>
    </location>
</feature>
<protein>
    <submittedName>
        <fullName evidence="2">Group II intron reverse transcriptase/maturase</fullName>
        <ecNumber evidence="2">2.7.7.49</ecNumber>
    </submittedName>
</protein>
<keyword evidence="2" id="KW-0808">Transferase</keyword>
<evidence type="ECO:0000313" key="3">
    <source>
        <dbReference type="Proteomes" id="UP000284465"/>
    </source>
</evidence>
<evidence type="ECO:0000259" key="1">
    <source>
        <dbReference type="PROSITE" id="PS50878"/>
    </source>
</evidence>
<name>A0A3R6A1K8_9FIRM</name>
<dbReference type="InterPro" id="IPR043502">
    <property type="entry name" value="DNA/RNA_pol_sf"/>
</dbReference>
<sequence>MLKKDKLRYNEYFDMQSIFDELYQQSRNNNNFYKLMEVIGSKQNIRLAYRNLKGNTGSKTKGTDGKTIEDISKLNDEMLIKEVRARLEDYNPLPVRRVYIPKPGSDKKRPLGIPTIWDRLIQQCILQVLEPICEPKFHNHSYGFRPNRSTHHAVSRMVSLINLGKHYYCVDIDIKGFFDNVNHGKLMKQIWNLGIRDKRLLCIISKLLKCEIEGEGIPTKGTPQGGILSPLLSNIVLNELDWWISDQWETYMPRKGNNKGFANYARQYTNLKDGYIVRYADDFKIMCRTYPEAQRYYHAVVDFLNNRLGLEISPEKSKVTNLKKNSSDFLGFKIKAVPQGKSKYGYVAKTDMCEKALKKSKANLRQKILEIQNHTNAEEVKKYNSAVTGIQNYYRIATNVYNNLTEVDYALLRTRNNRLRKKAKIVRFCETPSDFKKKTTGIRDCKKIYRIMDIHMLPITGVHHKSPMNFSQEICNYTEKGRKKIHNNQRAVESSKLKAFQMFLNDEDTIEFRNNMVSKFVAQYGKCYITGNELEPENAVGIRIKPRERNGTDDYSNIVIVSKAVIPLIEDTNADYCSSLSEKQKVKLNRLRRARKLKPVKGTCKLA</sequence>
<dbReference type="SUPFAM" id="SSF56672">
    <property type="entry name" value="DNA/RNA polymerases"/>
    <property type="match status" value="1"/>
</dbReference>
<dbReference type="EMBL" id="QSFP01000027">
    <property type="protein sequence ID" value="RHA64769.1"/>
    <property type="molecule type" value="Genomic_DNA"/>
</dbReference>
<proteinExistence type="predicted"/>
<dbReference type="NCBIfam" id="TIGR04416">
    <property type="entry name" value="group_II_RT_mat"/>
    <property type="match status" value="1"/>
</dbReference>
<keyword evidence="2" id="KW-0548">Nucleotidyltransferase</keyword>